<dbReference type="GO" id="GO:0004557">
    <property type="term" value="F:alpha-galactosidase activity"/>
    <property type="evidence" value="ECO:0007669"/>
    <property type="project" value="UniProtKB-EC"/>
</dbReference>
<dbReference type="EMBL" id="PUBV01000002">
    <property type="protein sequence ID" value="PWB09449.1"/>
    <property type="molecule type" value="Genomic_DNA"/>
</dbReference>
<evidence type="ECO:0000256" key="4">
    <source>
        <dbReference type="ARBA" id="ARBA00022737"/>
    </source>
</evidence>
<dbReference type="AlphaFoldDB" id="A0A2V1J2F8"/>
<dbReference type="InterPro" id="IPR012334">
    <property type="entry name" value="Pectin_lyas_fold"/>
</dbReference>
<evidence type="ECO:0000256" key="1">
    <source>
        <dbReference type="ARBA" id="ARBA00001255"/>
    </source>
</evidence>
<dbReference type="Gene3D" id="2.160.20.10">
    <property type="entry name" value="Single-stranded right-handed beta-helix, Pectin lyase-like"/>
    <property type="match status" value="2"/>
</dbReference>
<dbReference type="InterPro" id="IPR056441">
    <property type="entry name" value="Beta-barrel_GLAA-B_II"/>
</dbReference>
<name>A0A2V1J2F8_9BACT</name>
<reference evidence="10" key="1">
    <citation type="submission" date="2018-02" db="EMBL/GenBank/DDBJ databases">
        <authorList>
            <person name="Clavel T."/>
            <person name="Strowig T."/>
        </authorList>
    </citation>
    <scope>NUCLEOTIDE SEQUENCE [LARGE SCALE GENOMIC DNA]</scope>
    <source>
        <strain evidence="10">DSM 100764</strain>
    </source>
</reference>
<keyword evidence="10" id="KW-1185">Reference proteome</keyword>
<evidence type="ECO:0000256" key="5">
    <source>
        <dbReference type="ARBA" id="ARBA00022801"/>
    </source>
</evidence>
<protein>
    <submittedName>
        <fullName evidence="9">Alpha-1,3-galactosidase B</fullName>
    </submittedName>
</protein>
<sequence length="601" mass="66506">MAALTIATAIATATAGAETIVDMTSYGLRPDTRGNMSPRLTKALADISRRYKGKGAVTLKFAPGRYSFHPKGSHAKELYISNHDQTNPKQVAFWIEGIDSLLIDGNGADFIFHGTMLPVAVSGSTHVTLRDFHIDFENPHIAQATIVKSDSTGIEFEVAPWVKAGHDKNGFFTTGEGWTERQRSGIAFEPETRRVVYRTADLYLPLDSVVPTGPRRYFAPRWRNRAMLPGMIVAMRSWARPTPGIFLADCTDIRISNVKVHYAQGMGLLAQMCRDITLEGFEVALRGDSDPRYFTTQADATHFSGCKGHISSTGGLYEGMMDDAINVHGTYLKVVGREGARTLRARYMHGQSYGFRWGEPGDTVQPIDAPVMEPYGNPLVIASIRPADTPDIAGVKDFDITFTTDIDTAITAAGGRFGLENLTWSPSVTFADNTVRNNRARGSLFSTPRRVVAERNLFDHTSGTAILLCGDCMGWYETGACRDVTIRNNRFINALTSLYQFTEAVISIYPEIHRLQDQKGYFHGGKSYPGIVIEDNTFDTFDAPLLYAKSTDGLIFRRNTITHNADYAPFHHNRFAIKLQHCRSVEITDNSAPSTLSMIVE</sequence>
<evidence type="ECO:0000313" key="9">
    <source>
        <dbReference type="EMBL" id="PWB09449.1"/>
    </source>
</evidence>
<feature type="domain" description="GLAA-B beta-barrel" evidence="8">
    <location>
        <begin position="342"/>
        <end position="382"/>
    </location>
</feature>
<evidence type="ECO:0000256" key="2">
    <source>
        <dbReference type="ARBA" id="ARBA00001271"/>
    </source>
</evidence>
<keyword evidence="5" id="KW-0378">Hydrolase</keyword>
<dbReference type="InterPro" id="IPR011050">
    <property type="entry name" value="Pectin_lyase_fold/virulence"/>
</dbReference>
<evidence type="ECO:0000259" key="7">
    <source>
        <dbReference type="Pfam" id="PF23763"/>
    </source>
</evidence>
<feature type="domain" description="GLAA-B beta-barrel" evidence="7">
    <location>
        <begin position="142"/>
        <end position="233"/>
    </location>
</feature>
<evidence type="ECO:0000259" key="8">
    <source>
        <dbReference type="Pfam" id="PF23764"/>
    </source>
</evidence>
<dbReference type="Proteomes" id="UP000244925">
    <property type="component" value="Unassembled WGS sequence"/>
</dbReference>
<proteinExistence type="predicted"/>
<dbReference type="SUPFAM" id="SSF51126">
    <property type="entry name" value="Pectin lyase-like"/>
    <property type="match status" value="1"/>
</dbReference>
<evidence type="ECO:0000256" key="3">
    <source>
        <dbReference type="ARBA" id="ARBA00022729"/>
    </source>
</evidence>
<keyword evidence="3" id="KW-0732">Signal</keyword>
<dbReference type="InterPro" id="IPR057275">
    <property type="entry name" value="Beta-barrel_GLAA-B_I"/>
</dbReference>
<accession>A0A2V1J2F8</accession>
<evidence type="ECO:0000313" key="10">
    <source>
        <dbReference type="Proteomes" id="UP000244925"/>
    </source>
</evidence>
<evidence type="ECO:0000256" key="6">
    <source>
        <dbReference type="ARBA" id="ARBA00023295"/>
    </source>
</evidence>
<keyword evidence="4" id="KW-0677">Repeat</keyword>
<dbReference type="Pfam" id="PF23764">
    <property type="entry name" value="Beta-barrel_GLAA-B_II"/>
    <property type="match status" value="1"/>
</dbReference>
<dbReference type="Pfam" id="PF23763">
    <property type="entry name" value="Beta-barrel_GLAA-B_I"/>
    <property type="match status" value="1"/>
</dbReference>
<keyword evidence="6" id="KW-0326">Glycosidase</keyword>
<organism evidence="9 10">
    <name type="scientific">Paramuribaculum intestinale</name>
    <dbReference type="NCBI Taxonomy" id="2094151"/>
    <lineage>
        <taxon>Bacteria</taxon>
        <taxon>Pseudomonadati</taxon>
        <taxon>Bacteroidota</taxon>
        <taxon>Bacteroidia</taxon>
        <taxon>Bacteroidales</taxon>
        <taxon>Muribaculaceae</taxon>
        <taxon>Paramuribaculum</taxon>
    </lineage>
</organism>
<comment type="catalytic activity">
    <reaction evidence="1">
        <text>Hydrolysis of terminal, non-reducing alpha-D-galactose residues in alpha-D-galactosides, including galactose oligosaccharides, galactomannans and galactolipids.</text>
        <dbReference type="EC" id="3.2.1.22"/>
    </reaction>
</comment>
<gene>
    <name evidence="9" type="ORF">C5O25_01425</name>
</gene>
<comment type="caution">
    <text evidence="9">The sequence shown here is derived from an EMBL/GenBank/DDBJ whole genome shotgun (WGS) entry which is preliminary data.</text>
</comment>
<comment type="catalytic activity">
    <reaction evidence="2">
        <text>Hydrolysis of terminal, non-reducing branched (1-&gt;3)-alpha-D-galactosidic residues, producing free D-galactose.</text>
        <dbReference type="EC" id="3.2.1.n1"/>
    </reaction>
</comment>